<keyword evidence="2" id="KW-1185">Reference proteome</keyword>
<dbReference type="BioCyc" id="SGLO343509:SGP1_RS22355-MONOMER"/>
<organism evidence="1 2">
    <name type="scientific">Sodalis glossinidius (strain morsitans)</name>
    <dbReference type="NCBI Taxonomy" id="343509"/>
    <lineage>
        <taxon>Bacteria</taxon>
        <taxon>Pseudomonadati</taxon>
        <taxon>Pseudomonadota</taxon>
        <taxon>Gammaproteobacteria</taxon>
        <taxon>Enterobacterales</taxon>
        <taxon>Bruguierivoracaceae</taxon>
        <taxon>Sodalis</taxon>
    </lineage>
</organism>
<name>Q2NQ42_SODGM</name>
<protein>
    <recommendedName>
        <fullName evidence="3">DUF1380 domain-containing protein</fullName>
    </recommendedName>
</protein>
<dbReference type="HOGENOM" id="CLU_1894756_0_0_6"/>
<dbReference type="AlphaFoldDB" id="Q2NQ42"/>
<proteinExistence type="predicted"/>
<geneLocation type="plasmid" evidence="1 2">
    <name>pSG1</name>
</geneLocation>
<sequence>MALEVLMYGTIKAISERLFHAYGGDEPLAVLIWDRPAIADIGRDDHVTDEEVLTVLEYIGSLPISLYRDAGINREGVEEMIYETIARRRRSVTVDAGMLESVLHLAASVLDSNTPEDMDAETRSGHLAIAVLVKVLHTCRPPPGGRQYSGG</sequence>
<evidence type="ECO:0008006" key="3">
    <source>
        <dbReference type="Google" id="ProtNLM"/>
    </source>
</evidence>
<accession>Q2NQ42</accession>
<dbReference type="Proteomes" id="UP000001932">
    <property type="component" value="Plasmid pSG1"/>
</dbReference>
<reference evidence="1 2" key="1">
    <citation type="journal article" date="2006" name="Genome Res.">
        <title>Massive genome erosion and functional adaptations provide insights into the symbiotic lifestyle of Sodalis glossinidius in the tsetse host.</title>
        <authorList>
            <person name="Toh H."/>
            <person name="Weiss B.L."/>
            <person name="Perkin S.A.H."/>
            <person name="Yamashita A."/>
            <person name="Oshima K."/>
            <person name="Hattori M."/>
            <person name="Aksoy S."/>
        </authorList>
    </citation>
    <scope>NUCLEOTIDE SEQUENCE [LARGE SCALE GENOMIC DNA]</scope>
    <source>
        <strain evidence="2">morsitans</strain>
    </source>
</reference>
<dbReference type="KEGG" id="sgl:SGP1_0026"/>
<gene>
    <name evidence="1" type="ordered locus">SGP1_0026</name>
</gene>
<evidence type="ECO:0000313" key="1">
    <source>
        <dbReference type="EMBL" id="BAE75733.1"/>
    </source>
</evidence>
<evidence type="ECO:0000313" key="2">
    <source>
        <dbReference type="Proteomes" id="UP000001932"/>
    </source>
</evidence>
<dbReference type="EMBL" id="AP008233">
    <property type="protein sequence ID" value="BAE75733.1"/>
    <property type="molecule type" value="Genomic_DNA"/>
</dbReference>
<keyword evidence="1" id="KW-0614">Plasmid</keyword>